<comment type="caution">
    <text evidence="2">The sequence shown here is derived from an EMBL/GenBank/DDBJ whole genome shotgun (WGS) entry which is preliminary data.</text>
</comment>
<dbReference type="EMBL" id="CAJVPQ010001757">
    <property type="protein sequence ID" value="CAG8568401.1"/>
    <property type="molecule type" value="Genomic_DNA"/>
</dbReference>
<evidence type="ECO:0000313" key="2">
    <source>
        <dbReference type="EMBL" id="CAG8568401.1"/>
    </source>
</evidence>
<feature type="region of interest" description="Disordered" evidence="1">
    <location>
        <begin position="34"/>
        <end position="57"/>
    </location>
</feature>
<organism evidence="2 3">
    <name type="scientific">Funneliformis caledonium</name>
    <dbReference type="NCBI Taxonomy" id="1117310"/>
    <lineage>
        <taxon>Eukaryota</taxon>
        <taxon>Fungi</taxon>
        <taxon>Fungi incertae sedis</taxon>
        <taxon>Mucoromycota</taxon>
        <taxon>Glomeromycotina</taxon>
        <taxon>Glomeromycetes</taxon>
        <taxon>Glomerales</taxon>
        <taxon>Glomeraceae</taxon>
        <taxon>Funneliformis</taxon>
    </lineage>
</organism>
<gene>
    <name evidence="2" type="ORF">FCALED_LOCUS6969</name>
</gene>
<feature type="compositionally biased region" description="Basic and acidic residues" evidence="1">
    <location>
        <begin position="35"/>
        <end position="50"/>
    </location>
</feature>
<reference evidence="2" key="1">
    <citation type="submission" date="2021-06" db="EMBL/GenBank/DDBJ databases">
        <authorList>
            <person name="Kallberg Y."/>
            <person name="Tangrot J."/>
            <person name="Rosling A."/>
        </authorList>
    </citation>
    <scope>NUCLEOTIDE SEQUENCE</scope>
    <source>
        <strain evidence="2">UK204</strain>
    </source>
</reference>
<evidence type="ECO:0000313" key="3">
    <source>
        <dbReference type="Proteomes" id="UP000789570"/>
    </source>
</evidence>
<dbReference type="Proteomes" id="UP000789570">
    <property type="component" value="Unassembled WGS sequence"/>
</dbReference>
<name>A0A9N9G076_9GLOM</name>
<keyword evidence="3" id="KW-1185">Reference proteome</keyword>
<sequence>MVEASGMVMIGSSSSFRIYMKPTKDMVEAWGLPKNGEKECKGKSESKGNGEDMDGDGGFLEYISREW</sequence>
<proteinExistence type="predicted"/>
<evidence type="ECO:0000256" key="1">
    <source>
        <dbReference type="SAM" id="MobiDB-lite"/>
    </source>
</evidence>
<accession>A0A9N9G076</accession>
<protein>
    <submittedName>
        <fullName evidence="2">12265_t:CDS:1</fullName>
    </submittedName>
</protein>
<dbReference type="AlphaFoldDB" id="A0A9N9G076"/>